<organism evidence="2 3">
    <name type="scientific">Pararge aegeria aegeria</name>
    <dbReference type="NCBI Taxonomy" id="348720"/>
    <lineage>
        <taxon>Eukaryota</taxon>
        <taxon>Metazoa</taxon>
        <taxon>Ecdysozoa</taxon>
        <taxon>Arthropoda</taxon>
        <taxon>Hexapoda</taxon>
        <taxon>Insecta</taxon>
        <taxon>Pterygota</taxon>
        <taxon>Neoptera</taxon>
        <taxon>Endopterygota</taxon>
        <taxon>Lepidoptera</taxon>
        <taxon>Glossata</taxon>
        <taxon>Ditrysia</taxon>
        <taxon>Papilionoidea</taxon>
        <taxon>Nymphalidae</taxon>
        <taxon>Satyrinae</taxon>
        <taxon>Satyrini</taxon>
        <taxon>Parargina</taxon>
        <taxon>Pararge</taxon>
    </lineage>
</organism>
<gene>
    <name evidence="2" type="primary">jg26255</name>
    <name evidence="2" type="ORF">PAEG_LOCUS5449</name>
</gene>
<sequence>MYPLHTFRSETRASSGDVEDGGGLTFSSKSHQPRIWGRCIPCSTPSRATIFTRDPNLFSGCFVTTSHTRVSIFTSAFRVRIPDEVSGKTEDESAFQALTVMDQWLGLVG</sequence>
<dbReference type="Proteomes" id="UP000838756">
    <property type="component" value="Unassembled WGS sequence"/>
</dbReference>
<evidence type="ECO:0000256" key="1">
    <source>
        <dbReference type="SAM" id="MobiDB-lite"/>
    </source>
</evidence>
<dbReference type="AlphaFoldDB" id="A0A8S4QST5"/>
<comment type="caution">
    <text evidence="2">The sequence shown here is derived from an EMBL/GenBank/DDBJ whole genome shotgun (WGS) entry which is preliminary data.</text>
</comment>
<evidence type="ECO:0000313" key="2">
    <source>
        <dbReference type="EMBL" id="CAH2217562.1"/>
    </source>
</evidence>
<reference evidence="2" key="1">
    <citation type="submission" date="2022-03" db="EMBL/GenBank/DDBJ databases">
        <authorList>
            <person name="Lindestad O."/>
        </authorList>
    </citation>
    <scope>NUCLEOTIDE SEQUENCE</scope>
</reference>
<proteinExistence type="predicted"/>
<protein>
    <submittedName>
        <fullName evidence="2">Jg26255 protein</fullName>
    </submittedName>
</protein>
<evidence type="ECO:0000313" key="3">
    <source>
        <dbReference type="Proteomes" id="UP000838756"/>
    </source>
</evidence>
<feature type="region of interest" description="Disordered" evidence="1">
    <location>
        <begin position="1"/>
        <end position="30"/>
    </location>
</feature>
<dbReference type="EMBL" id="CAKXAJ010018274">
    <property type="protein sequence ID" value="CAH2217562.1"/>
    <property type="molecule type" value="Genomic_DNA"/>
</dbReference>
<keyword evidence="3" id="KW-1185">Reference proteome</keyword>
<accession>A0A8S4QST5</accession>
<name>A0A8S4QST5_9NEOP</name>